<organism evidence="1 2">
    <name type="scientific">Aquitalea magnusonii</name>
    <dbReference type="NCBI Taxonomy" id="332411"/>
    <lineage>
        <taxon>Bacteria</taxon>
        <taxon>Pseudomonadati</taxon>
        <taxon>Pseudomonadota</taxon>
        <taxon>Betaproteobacteria</taxon>
        <taxon>Neisseriales</taxon>
        <taxon>Chromobacteriaceae</taxon>
        <taxon>Aquitalea</taxon>
    </lineage>
</organism>
<reference evidence="1 2" key="2">
    <citation type="journal article" date="2017" name="Genome Announc.">
        <title>Draft genome sequence of Aquitalea magnusonii strain H3, a plant growth-promoting bacterium of duckweed Lemna minor.</title>
        <authorList>
            <person name="Ishizawa H."/>
            <person name="Kuroda M."/>
            <person name="Ike M."/>
        </authorList>
    </citation>
    <scope>NUCLEOTIDE SEQUENCE [LARGE SCALE GENOMIC DNA]</scope>
    <source>
        <strain evidence="1 2">H3</strain>
    </source>
</reference>
<evidence type="ECO:0000313" key="2">
    <source>
        <dbReference type="Proteomes" id="UP000198290"/>
    </source>
</evidence>
<evidence type="ECO:0000313" key="1">
    <source>
        <dbReference type="EMBL" id="BBF86284.1"/>
    </source>
</evidence>
<reference evidence="2" key="1">
    <citation type="journal article" date="2017" name="Biotechnol. Biofuels">
        <title>Evaluation of environmental bacterial communities as a factor affecting the growth of duckweed Lemna minor.</title>
        <authorList>
            <person name="Ishizawa H."/>
            <person name="Kuroda M."/>
            <person name="Morikawa M."/>
            <person name="Ike M."/>
        </authorList>
    </citation>
    <scope>NUCLEOTIDE SEQUENCE [LARGE SCALE GENOMIC DNA]</scope>
    <source>
        <strain evidence="2">H3</strain>
    </source>
</reference>
<dbReference type="KEGG" id="amah:DLM_2683"/>
<dbReference type="AlphaFoldDB" id="A0A3G9GFY9"/>
<gene>
    <name evidence="1" type="ORF">DLM_2683</name>
</gene>
<accession>A0A3G9GFY9</accession>
<dbReference type="Proteomes" id="UP000198290">
    <property type="component" value="Chromosome"/>
</dbReference>
<protein>
    <submittedName>
        <fullName evidence="1">Uncharacterized protein</fullName>
    </submittedName>
</protein>
<keyword evidence="2" id="KW-1185">Reference proteome</keyword>
<name>A0A3G9GFY9_9NEIS</name>
<sequence length="70" mass="7779">MDLTQDDMLALWNMKNLKKHLIDLPSIGGNANLSGNQVHIMYRSGGGMESIGVNFFTLKKILEEALPSFN</sequence>
<reference evidence="2" key="3">
    <citation type="journal article" date="2017" name="Plant Physiol. Biochem.">
        <title>Differential oxidative and antioxidative response of duckweed Lemna minor toward plant growth promoting/inhibiting bacteria.</title>
        <authorList>
            <person name="Ishizawa H."/>
            <person name="Kuroda M."/>
            <person name="Morikawa M."/>
            <person name="Ike M."/>
        </authorList>
    </citation>
    <scope>NUCLEOTIDE SEQUENCE [LARGE SCALE GENOMIC DNA]</scope>
    <source>
        <strain evidence="2">H3</strain>
    </source>
</reference>
<proteinExistence type="predicted"/>
<dbReference type="EMBL" id="AP018823">
    <property type="protein sequence ID" value="BBF86284.1"/>
    <property type="molecule type" value="Genomic_DNA"/>
</dbReference>